<evidence type="ECO:0000313" key="4">
    <source>
        <dbReference type="Proteomes" id="UP000238083"/>
    </source>
</evidence>
<dbReference type="CDD" id="cd07043">
    <property type="entry name" value="STAS_anti-anti-sigma_factors"/>
    <property type="match status" value="1"/>
</dbReference>
<feature type="domain" description="STAS" evidence="2">
    <location>
        <begin position="37"/>
        <end position="101"/>
    </location>
</feature>
<dbReference type="PROSITE" id="PS50801">
    <property type="entry name" value="STAS"/>
    <property type="match status" value="1"/>
</dbReference>
<reference evidence="3 4" key="1">
    <citation type="submission" date="2018-03" db="EMBL/GenBank/DDBJ databases">
        <title>Genomic Encyclopedia of Archaeal and Bacterial Type Strains, Phase II (KMG-II): from individual species to whole genera.</title>
        <authorList>
            <person name="Goeker M."/>
        </authorList>
    </citation>
    <scope>NUCLEOTIDE SEQUENCE [LARGE SCALE GENOMIC DNA]</scope>
    <source>
        <strain evidence="3 4">DSM 19711</strain>
    </source>
</reference>
<dbReference type="Proteomes" id="UP000238083">
    <property type="component" value="Unassembled WGS sequence"/>
</dbReference>
<dbReference type="InterPro" id="IPR058548">
    <property type="entry name" value="MlaB-like_STAS"/>
</dbReference>
<dbReference type="InterPro" id="IPR002645">
    <property type="entry name" value="STAS_dom"/>
</dbReference>
<dbReference type="InterPro" id="IPR036513">
    <property type="entry name" value="STAS_dom_sf"/>
</dbReference>
<evidence type="ECO:0000313" key="3">
    <source>
        <dbReference type="EMBL" id="PRY11765.1"/>
    </source>
</evidence>
<dbReference type="OrthoDB" id="3216074at2"/>
<keyword evidence="4" id="KW-1185">Reference proteome</keyword>
<dbReference type="AlphaFoldDB" id="A0A2T0QZ24"/>
<feature type="region of interest" description="Disordered" evidence="1">
    <location>
        <begin position="133"/>
        <end position="172"/>
    </location>
</feature>
<dbReference type="Gene3D" id="3.30.750.24">
    <property type="entry name" value="STAS domain"/>
    <property type="match status" value="1"/>
</dbReference>
<organism evidence="3 4">
    <name type="scientific">Kineococcus rhizosphaerae</name>
    <dbReference type="NCBI Taxonomy" id="559628"/>
    <lineage>
        <taxon>Bacteria</taxon>
        <taxon>Bacillati</taxon>
        <taxon>Actinomycetota</taxon>
        <taxon>Actinomycetes</taxon>
        <taxon>Kineosporiales</taxon>
        <taxon>Kineosporiaceae</taxon>
        <taxon>Kineococcus</taxon>
    </lineage>
</organism>
<name>A0A2T0QZ24_9ACTN</name>
<evidence type="ECO:0000256" key="1">
    <source>
        <dbReference type="SAM" id="MobiDB-lite"/>
    </source>
</evidence>
<protein>
    <submittedName>
        <fullName evidence="3">Anti-anti-sigma factor</fullName>
    </submittedName>
</protein>
<dbReference type="Pfam" id="PF13466">
    <property type="entry name" value="STAS_2"/>
    <property type="match status" value="1"/>
</dbReference>
<gene>
    <name evidence="3" type="ORF">CLV37_11264</name>
</gene>
<accession>A0A2T0QZ24</accession>
<dbReference type="SUPFAM" id="SSF52091">
    <property type="entry name" value="SpoIIaa-like"/>
    <property type="match status" value="1"/>
</dbReference>
<evidence type="ECO:0000259" key="2">
    <source>
        <dbReference type="PROSITE" id="PS50801"/>
    </source>
</evidence>
<feature type="compositionally biased region" description="Basic and acidic residues" evidence="1">
    <location>
        <begin position="135"/>
        <end position="163"/>
    </location>
</feature>
<comment type="caution">
    <text evidence="3">The sequence shown here is derived from an EMBL/GenBank/DDBJ whole genome shotgun (WGS) entry which is preliminary data.</text>
</comment>
<dbReference type="EMBL" id="PVZF01000012">
    <property type="protein sequence ID" value="PRY11765.1"/>
    <property type="molecule type" value="Genomic_DNA"/>
</dbReference>
<sequence>MAIDFAPSAADDVAARRAARSAPGHLAHVDEEVHGKVVHVAGRLDVHTVPGVREALHAAVDAGTGDLVVEVDDIVVADATGLGVFVGAHRRAQRCGRRLVLRHVPLPALRLMRVTRLHLVLLVDEPTAGLDVPTEDERKAARRARAEAILHRGTDRAQNRRESTSSMPRKAS</sequence>
<proteinExistence type="predicted"/>